<dbReference type="AlphaFoldDB" id="A0A0B5P1K5"/>
<evidence type="ECO:0000313" key="7">
    <source>
        <dbReference type="Proteomes" id="UP000501107"/>
    </source>
</evidence>
<dbReference type="KEGG" id="btw:BF38_2425"/>
<organism evidence="5 7">
    <name type="scientific">Bacillus thuringiensis</name>
    <dbReference type="NCBI Taxonomy" id="1428"/>
    <lineage>
        <taxon>Bacteria</taxon>
        <taxon>Bacillati</taxon>
        <taxon>Bacillota</taxon>
        <taxon>Bacilli</taxon>
        <taxon>Bacillales</taxon>
        <taxon>Bacillaceae</taxon>
        <taxon>Bacillus</taxon>
        <taxon>Bacillus cereus group</taxon>
    </lineage>
</organism>
<dbReference type="PIRSF" id="PIRSF007487">
    <property type="entry name" value="Competence-induced_CoiA_bac"/>
    <property type="match status" value="1"/>
</dbReference>
<reference evidence="4 6" key="1">
    <citation type="journal article" date="2015" name="Genome Announc.">
        <title>Complete genome sequences for 35 biothreat assay-relevant bacillus species.</title>
        <authorList>
            <person name="Johnson S.L."/>
            <person name="Daligault H.E."/>
            <person name="Davenport K.W."/>
            <person name="Jaissle J."/>
            <person name="Frey K.G."/>
            <person name="Ladner J.T."/>
            <person name="Broomall S.M."/>
            <person name="Bishop-Lilly K.A."/>
            <person name="Bruce D.C."/>
            <person name="Gibbons H.S."/>
            <person name="Coyne S.R."/>
            <person name="Lo C.C."/>
            <person name="Meincke L."/>
            <person name="Munk A.C."/>
            <person name="Koroleva G.I."/>
            <person name="Rosenzweig C.N."/>
            <person name="Palacios G.F."/>
            <person name="Redden C.L."/>
            <person name="Minogue T.D."/>
            <person name="Chain P.S."/>
        </authorList>
    </citation>
    <scope>NUCLEOTIDE SEQUENCE [LARGE SCALE GENOMIC DNA]</scope>
    <source>
        <strain evidence="4 6">HD1011</strain>
    </source>
</reference>
<reference evidence="5 7" key="2">
    <citation type="submission" date="2020-05" db="EMBL/GenBank/DDBJ databases">
        <title>FDA dAtabase for Regulatory Grade micrObial Sequences (FDA-ARGOS): Supporting development and validation of Infectious Disease Dx tests.</title>
        <authorList>
            <person name="Nelson B."/>
            <person name="Plummer A."/>
            <person name="Tallon L."/>
            <person name="Sadzewicz L."/>
            <person name="Zhao X."/>
            <person name="Vavikolanu K."/>
            <person name="Mehta A."/>
            <person name="Aluvathingal J."/>
            <person name="Nadendla S."/>
            <person name="Myers T."/>
            <person name="Yan Y."/>
            <person name="Sichtig H."/>
        </authorList>
    </citation>
    <scope>NUCLEOTIDE SEQUENCE [LARGE SCALE GENOMIC DNA]</scope>
    <source>
        <strain evidence="5 7">FDAARGOS_795</strain>
    </source>
</reference>
<feature type="domain" description="Competence protein CoiA-like N-terminal" evidence="2">
    <location>
        <begin position="18"/>
        <end position="66"/>
    </location>
</feature>
<dbReference type="InterPro" id="IPR010330">
    <property type="entry name" value="CoiA_nuc"/>
</dbReference>
<evidence type="ECO:0000259" key="2">
    <source>
        <dbReference type="Pfam" id="PF25164"/>
    </source>
</evidence>
<dbReference type="InterPro" id="IPR057252">
    <property type="entry name" value="CoiA_C"/>
</dbReference>
<name>A0A0B5P1K5_BACTU</name>
<evidence type="ECO:0000313" key="6">
    <source>
        <dbReference type="Proteomes" id="UP000031876"/>
    </source>
</evidence>
<dbReference type="InterPro" id="IPR057253">
    <property type="entry name" value="CoiA-like_N"/>
</dbReference>
<protein>
    <submittedName>
        <fullName evidence="4">Competence CoiA-like family protein</fullName>
    </submittedName>
    <submittedName>
        <fullName evidence="5">Competence protein</fullName>
    </submittedName>
</protein>
<feature type="domain" description="Competence protein CoiA nuclease-like" evidence="1">
    <location>
        <begin position="71"/>
        <end position="224"/>
    </location>
</feature>
<dbReference type="Pfam" id="PF06054">
    <property type="entry name" value="CoiA_nuc"/>
    <property type="match status" value="1"/>
</dbReference>
<accession>A0A0B5P1K5</accession>
<dbReference type="Pfam" id="PF25166">
    <property type="entry name" value="CoiA_C"/>
    <property type="match status" value="1"/>
</dbReference>
<dbReference type="Pfam" id="PF25164">
    <property type="entry name" value="CoiA_N"/>
    <property type="match status" value="1"/>
</dbReference>
<dbReference type="Proteomes" id="UP000501107">
    <property type="component" value="Chromosome"/>
</dbReference>
<dbReference type="EMBL" id="CP053980">
    <property type="protein sequence ID" value="QKH26078.1"/>
    <property type="molecule type" value="Genomic_DNA"/>
</dbReference>
<dbReference type="Proteomes" id="UP000031876">
    <property type="component" value="Chromosome"/>
</dbReference>
<dbReference type="RefSeq" id="WP_000612273.1">
    <property type="nucleotide sequence ID" value="NZ_CP009335.1"/>
</dbReference>
<evidence type="ECO:0000259" key="1">
    <source>
        <dbReference type="Pfam" id="PF06054"/>
    </source>
</evidence>
<gene>
    <name evidence="4" type="ORF">BF38_2425</name>
    <name evidence="5" type="ORF">FOC89_19785</name>
</gene>
<feature type="domain" description="Competence protein CoiA C-terminal" evidence="3">
    <location>
        <begin position="235"/>
        <end position="368"/>
    </location>
</feature>
<dbReference type="EMBL" id="CP009335">
    <property type="protein sequence ID" value="AJG78368.1"/>
    <property type="molecule type" value="Genomic_DNA"/>
</dbReference>
<proteinExistence type="predicted"/>
<evidence type="ECO:0000259" key="3">
    <source>
        <dbReference type="Pfam" id="PF25166"/>
    </source>
</evidence>
<sequence length="414" mass="48959">MIPIFIAKRENGEKIHLLDHHDEELLHHMRKRESFFCIACGKEVLMRLGKQKRWHFAHKKVDSCLAFYEAESTYHMYGKELLYRWFKRQNVHVEIEHYLPEIQQRPDIFIERAGRKIAIEYQCANLSIEQLCKRTYSYWQAGIQVIWIIGGNQLKKHSAYWMKFSSIMAFSLQSYPQPLLIFFCSKQKSFMKCTFITSFSTSVAFSHIIYLPIETTTFEMLFSPVPFQREVLNREWKRRKDYFRQNALPILNYNHKSLLRLLYQCKCNPANFPSEIGVPLPSSFAFQTNSFIWQAFLYMKCIGELAVGDCISLKYVCSYIKKYTKRRMLPYFSQHIWKVAVTEYMTFLCYAGVLYKVGMYTYRKIRDAVPLKTGGEIMKHDEICLAHALSLFEAKFNMRGGKGDIIKTDREGIT</sequence>
<evidence type="ECO:0000313" key="5">
    <source>
        <dbReference type="EMBL" id="QKH26078.1"/>
    </source>
</evidence>
<evidence type="ECO:0000313" key="4">
    <source>
        <dbReference type="EMBL" id="AJG78368.1"/>
    </source>
</evidence>
<dbReference type="InterPro" id="IPR021176">
    <property type="entry name" value="Competence-induced_CoiA"/>
</dbReference>